<dbReference type="InterPro" id="IPR009050">
    <property type="entry name" value="Globin-like_sf"/>
</dbReference>
<dbReference type="SMART" id="SM00283">
    <property type="entry name" value="MA"/>
    <property type="match status" value="1"/>
</dbReference>
<dbReference type="PRINTS" id="PR00260">
    <property type="entry name" value="CHEMTRNSDUCR"/>
</dbReference>
<dbReference type="InterPro" id="IPR039379">
    <property type="entry name" value="Protoglobin_sensor_dom"/>
</dbReference>
<dbReference type="PANTHER" id="PTHR32089:SF112">
    <property type="entry name" value="LYSOZYME-LIKE PROTEIN-RELATED"/>
    <property type="match status" value="1"/>
</dbReference>
<dbReference type="SUPFAM" id="SSF46458">
    <property type="entry name" value="Globin-like"/>
    <property type="match status" value="1"/>
</dbReference>
<accession>A0ABW6KEQ8</accession>
<reference evidence="6 7" key="1">
    <citation type="submission" date="2024-08" db="EMBL/GenBank/DDBJ databases">
        <title>Two novel Cytobacillus novel species.</title>
        <authorList>
            <person name="Liu G."/>
        </authorList>
    </citation>
    <scope>NUCLEOTIDE SEQUENCE [LARGE SCALE GENOMIC DNA]</scope>
    <source>
        <strain evidence="6 7">FJAT-54145</strain>
    </source>
</reference>
<protein>
    <submittedName>
        <fullName evidence="6">Protoglobin domain-containing protein</fullName>
    </submittedName>
</protein>
<sequence length="436" mass="49070">MLFPFKKKELIQFQADMKFPSEESRIRIANEEVATRLQYMGFSNEHLLALQEVKPVVLPLLDEILNKVLDHLYTFSELKYIATNHSGRERLYNVFVRYFQSLLSGELNDDYFKMRNQIGGTHMGAGLPIEWFLATYSSINSLLIPKVVEILQKDPHKLSTVLVAVTHVLNLDSQLIVDNYLQARIKKLNELNEANEALQRELNSISQEVAASVQQTEASINVTSTRADQIRSEIETTKKSSNNLLNLTNMNQNQMDDMVHAFNGVLEEVNQTKDGIGKLKSISEKIIKMTSGIEDIADQTNLLALNASIEAARAGEGGKGFAVVASEVRKLAENTKDMSNQIKDMINQSDNQISSLIELLNSMNHSTEQSQVKIHDVKSGLVTVKMEMEQYLQLFDRNTTDLDAIVSSIREINQTAVNLSILANELLEKAEAEVIR</sequence>
<comment type="similarity">
    <text evidence="2">Belongs to the methyl-accepting chemotaxis (MCP) protein family.</text>
</comment>
<evidence type="ECO:0000313" key="7">
    <source>
        <dbReference type="Proteomes" id="UP001601059"/>
    </source>
</evidence>
<organism evidence="6 7">
    <name type="scientific">Cytobacillus spartinae</name>
    <dbReference type="NCBI Taxonomy" id="3299023"/>
    <lineage>
        <taxon>Bacteria</taxon>
        <taxon>Bacillati</taxon>
        <taxon>Bacillota</taxon>
        <taxon>Bacilli</taxon>
        <taxon>Bacillales</taxon>
        <taxon>Bacillaceae</taxon>
        <taxon>Cytobacillus</taxon>
    </lineage>
</organism>
<feature type="domain" description="Methyl-accepting transducer" evidence="5">
    <location>
        <begin position="184"/>
        <end position="420"/>
    </location>
</feature>
<dbReference type="Pfam" id="PF11563">
    <property type="entry name" value="Protoglobin"/>
    <property type="match status" value="1"/>
</dbReference>
<dbReference type="Pfam" id="PF00015">
    <property type="entry name" value="MCPsignal"/>
    <property type="match status" value="1"/>
</dbReference>
<dbReference type="InterPro" id="IPR004090">
    <property type="entry name" value="Chemotax_Me-accpt_rcpt"/>
</dbReference>
<evidence type="ECO:0000256" key="4">
    <source>
        <dbReference type="SAM" id="Coils"/>
    </source>
</evidence>
<keyword evidence="4" id="KW-0175">Coiled coil</keyword>
<evidence type="ECO:0000256" key="3">
    <source>
        <dbReference type="PROSITE-ProRule" id="PRU00284"/>
    </source>
</evidence>
<dbReference type="InterPro" id="IPR012292">
    <property type="entry name" value="Globin/Proto"/>
</dbReference>
<dbReference type="Proteomes" id="UP001601059">
    <property type="component" value="Unassembled WGS sequence"/>
</dbReference>
<gene>
    <name evidence="6" type="ORF">ACFYKX_12340</name>
</gene>
<dbReference type="Gene3D" id="1.10.490.10">
    <property type="entry name" value="Globins"/>
    <property type="match status" value="1"/>
</dbReference>
<dbReference type="SUPFAM" id="SSF58104">
    <property type="entry name" value="Methyl-accepting chemotaxis protein (MCP) signaling domain"/>
    <property type="match status" value="1"/>
</dbReference>
<name>A0ABW6KEQ8_9BACI</name>
<proteinExistence type="inferred from homology"/>
<evidence type="ECO:0000256" key="1">
    <source>
        <dbReference type="ARBA" id="ARBA00023224"/>
    </source>
</evidence>
<dbReference type="CDD" id="cd01068">
    <property type="entry name" value="globin_sensor"/>
    <property type="match status" value="1"/>
</dbReference>
<evidence type="ECO:0000259" key="5">
    <source>
        <dbReference type="PROSITE" id="PS50111"/>
    </source>
</evidence>
<feature type="coiled-coil region" evidence="4">
    <location>
        <begin position="181"/>
        <end position="215"/>
    </location>
</feature>
<keyword evidence="7" id="KW-1185">Reference proteome</keyword>
<dbReference type="Gene3D" id="1.10.287.950">
    <property type="entry name" value="Methyl-accepting chemotaxis protein"/>
    <property type="match status" value="1"/>
</dbReference>
<dbReference type="RefSeq" id="WP_389361351.1">
    <property type="nucleotide sequence ID" value="NZ_JBIACK010000005.1"/>
</dbReference>
<dbReference type="PANTHER" id="PTHR32089">
    <property type="entry name" value="METHYL-ACCEPTING CHEMOTAXIS PROTEIN MCPB"/>
    <property type="match status" value="1"/>
</dbReference>
<dbReference type="InterPro" id="IPR004089">
    <property type="entry name" value="MCPsignal_dom"/>
</dbReference>
<dbReference type="PROSITE" id="PS50111">
    <property type="entry name" value="CHEMOTAXIS_TRANSDUC_2"/>
    <property type="match status" value="1"/>
</dbReference>
<comment type="caution">
    <text evidence="6">The sequence shown here is derived from an EMBL/GenBank/DDBJ whole genome shotgun (WGS) entry which is preliminary data.</text>
</comment>
<dbReference type="InterPro" id="IPR044398">
    <property type="entry name" value="Globin-sensor_dom"/>
</dbReference>
<evidence type="ECO:0000256" key="2">
    <source>
        <dbReference type="ARBA" id="ARBA00029447"/>
    </source>
</evidence>
<dbReference type="EMBL" id="JBIACK010000005">
    <property type="protein sequence ID" value="MFE8701385.1"/>
    <property type="molecule type" value="Genomic_DNA"/>
</dbReference>
<keyword evidence="1 3" id="KW-0807">Transducer</keyword>
<evidence type="ECO:0000313" key="6">
    <source>
        <dbReference type="EMBL" id="MFE8701385.1"/>
    </source>
</evidence>